<evidence type="ECO:0000313" key="7">
    <source>
        <dbReference type="Proteomes" id="UP000244441"/>
    </source>
</evidence>
<protein>
    <recommendedName>
        <fullName evidence="5">Insecticide toxin TcdB middle/N-terminal domain-containing protein</fullName>
    </recommendedName>
</protein>
<evidence type="ECO:0000256" key="3">
    <source>
        <dbReference type="ARBA" id="ARBA00022729"/>
    </source>
</evidence>
<reference evidence="6 7" key="1">
    <citation type="submission" date="2018-01" db="EMBL/GenBank/DDBJ databases">
        <title>Genome sequence of a Cantenovulum-like bacteria.</title>
        <authorList>
            <person name="Tan W.R."/>
            <person name="Lau N.-S."/>
            <person name="Go F."/>
            <person name="Amirul A.-A.A."/>
        </authorList>
    </citation>
    <scope>NUCLEOTIDE SEQUENCE [LARGE SCALE GENOMIC DNA]</scope>
    <source>
        <strain evidence="6 7">CCB-QB4</strain>
    </source>
</reference>
<dbReference type="GO" id="GO:0005737">
    <property type="term" value="C:cytoplasm"/>
    <property type="evidence" value="ECO:0007669"/>
    <property type="project" value="InterPro"/>
</dbReference>
<accession>A0A2S0VNY3</accession>
<dbReference type="Gene3D" id="2.180.10.10">
    <property type="entry name" value="RHS repeat-associated core"/>
    <property type="match status" value="2"/>
</dbReference>
<dbReference type="PANTHER" id="PTHR32305:SF15">
    <property type="entry name" value="PROTEIN RHSA-RELATED"/>
    <property type="match status" value="1"/>
</dbReference>
<dbReference type="InterPro" id="IPR050708">
    <property type="entry name" value="T6SS_VgrG/RHS"/>
</dbReference>
<dbReference type="Pfam" id="PF12256">
    <property type="entry name" value="TcdB_toxin_midN"/>
    <property type="match status" value="1"/>
</dbReference>
<dbReference type="NCBIfam" id="TIGR03696">
    <property type="entry name" value="Rhs_assc_core"/>
    <property type="match status" value="1"/>
</dbReference>
<dbReference type="InterPro" id="IPR013517">
    <property type="entry name" value="FG-GAP"/>
</dbReference>
<dbReference type="InterPro" id="IPR003284">
    <property type="entry name" value="Sal_SpvB"/>
</dbReference>
<dbReference type="InterPro" id="IPR022385">
    <property type="entry name" value="Rhs_assc_core"/>
</dbReference>
<keyword evidence="2" id="KW-0964">Secreted</keyword>
<evidence type="ECO:0000259" key="5">
    <source>
        <dbReference type="Pfam" id="PF12256"/>
    </source>
</evidence>
<proteinExistence type="predicted"/>
<dbReference type="Proteomes" id="UP000244441">
    <property type="component" value="Chromosome"/>
</dbReference>
<dbReference type="GO" id="GO:0005576">
    <property type="term" value="C:extracellular region"/>
    <property type="evidence" value="ECO:0007669"/>
    <property type="project" value="UniProtKB-SubCell"/>
</dbReference>
<evidence type="ECO:0000313" key="6">
    <source>
        <dbReference type="EMBL" id="AWB65918.1"/>
    </source>
</evidence>
<dbReference type="Gene3D" id="2.130.10.130">
    <property type="entry name" value="Integrin alpha, N-terminal"/>
    <property type="match status" value="1"/>
</dbReference>
<sequence>MNMDNIQRFSKVLCIFAFSILVLASHKAMAYISGPKVVNVPFFTLTWTNNSTPCSGGLHYRVYEYYNGSYTRTINAYSKSHNINAFQNGEYKYALYYASCSWSGESWFYGGSTTVLMEMSKSSTNRYGESVDIKDLDQKEKSFKVVWGLDPEDNITSIQVAQEFNGTLSSWTSYSNTTTSISKSNMANGVYRYHVKTYGTGGYNTRISASVRISDVDTFTSVNEGAASVSNDNVAVTAGKFRVNESGAATYSVPIQLPEGTAGVKPSVSLNYSSQGGNGQLGIGWSLAAGGAITRCPKNIALDGELGAITYTDEDRFCLGGVRLVANSGSYGGNGTKYHKRIDDFSEIQSFGSASVSGPMSFEVKTKSGDTYYYGNTKDSFVEPHDAATENDVAKFWALSRIEDVKGNTIDFFYSEVEEDGKHQLDRIEYGGNSTQGTSHYNKIQFHYTENPKPSAGYYAGSKFRTDELLDAIEVTINEDSFRYYQLNYFTSDVIEENNHLLEIHECISYLKTNCLSPLSFSWNRAVPKGTITNFVPYYDPIIGAYVTVPDSDLYNFIPFKSSVLLNAVVPAAALPTAKVIDMNGDGHVDIVYANDGWRINYGPNFNTSGTVISTMGSYGSDPENAKVIDYNGDGKLDLLVANDSDSNWYVMYYEPYTIENGECVASDGVRCYAYRDVTVSFKIENLGVQAVGFDDSTRIMDVDGDGLQDIVFVEGNYLKAYFNEYFKGGKFSVATTIQSFSSSPSLSYGQTKHTAEMDNAASIDFNGDGASDLLTNVITNNTGCIVNNSVVDTDYGTCIYGLRGQWTENTTHDWQVFLSERSNGTATLVHHQSLGNLGNSVRVADVNGDGLTDIVYHSGTTWYYRLSTGKSYSAAREFSFDVTNINADSTYFIDLNGDGRSDVLVPAGNNWEVYLSRPTSVHDLVYYSKRAVISRPQNAMIQFADVNSDGYIDLLSSTGSNWTVKYNYQQHFFNNVITEFDNGWGVTTNVTYDNLLNNDVYVSKSASDDKVISPVSPMVVVKRVESDITESNSLAISYEYGGLKFHRTGFGNLGFEMLATIDEQTGIKTVTQYYQDAENGIKTGLPVSTQQVYTDGNIVLSESINDIQTMTTSQGGYFPYIDSSTETSYQLTSNLTQAFINKTISGFVYDEWGNVKNSAVSVYDSLDILQHQTTNTNVYNGAGGGSKKGRLSTATVTKTCYADTCDSNSSMSKSSSFTYYPDDGLLESSTIDNLTTTYVYDDFGNKTSVSKSGKLNRDDNDPTTIVSSTTYSDNGRFIISTSASNLTTLIGYNDTTAPDYIGRVTKQTVTLPNDEVTTSYSDAWGVVYASKSVAAPYKYSRIKYCANFGCTASNAYYVAYEQQEGQPESFIEFDKFGRQILTKTRHFNGNWLYQRKQYNEQGRIWKDYIPSFSSSYPSYFTEYFYDELGRNNKVIQANGNFQQSYYLGLTTETEDYFGNITTQYNNVLGQIQKVVDALDGELEYQYNAYDNLVKVTKRSDNEEYVQVTNQYNAQGRKESMDDLDKGKWSYEYNDFGEIVYQKDAIGNETFTEYDEFARKRRVASDNSTQCWIYGASSHNNYGKGRLIETRNYESNLDCEASNPKQLTQLSYDSKGRNYHSKVTYTGVLGALDGSYHTYTSYDDYGRAYKTAYPMLGLTIEKTFNQYGYMQSIVNADTGREYQKIVDVDEFGNTREVEYANNTSVYNQSSASDGSIWRSTVYSPVGTKVHQLWYGYKKDGSLASREFDFSNRFRDYKEYYDYDALRRLEERRVTVDFGGTATENYVYNGFGDFITKAGKAFQFEDENRNRPSGFDGQSFAYNLNGDLEYANGNQIAYHSFNKPSMLTKDDSNWTRFSYGMGHSRYYRNDLRNQKNTHTLYLGGSEKVYTVSNGKHNFEYKFYVGDVVIRETVNQSKATESYLHKDHLGSPVSITDEDGIIVQRSIYDPWGKSTSITDSYSGLNLHDSVTFTGHETVSGIDIIHMNGRIYDPTIGRFLQADPHIQAPSNSQNYNRYSYVLNNPMSYTDPSGYFFKKLLKGVQEITGTGHILRALAGNKYLNMIAQVGLAVACGPAAPACMAAYSGAQTFAVTGSLNASIKSAGIAYATGKAFQQIGEYFNELGGDNLRSAIAGSTEKTYSFGGNLLTPEQIAGQISAHAIVGGIAAELQGGKFGHGFFSAGVTKGAGGVYLPGGSNLSTGEIAYGTVVSAVIGGTASVISGGKFANGAQTAAFQYLLNQAGESLKIGKATPEEAKILKLVRGLAQNAADEYDMACGASDSWTCGLPWIRGTGIHKIFADKIDQLGTDFSSEVSYLNGVQVPYGTKNSVRADAVFGSIASPKLVFELKTGFKSWLGRREAANYVENLPSNDWRLVVTKVN</sequence>
<evidence type="ECO:0000256" key="1">
    <source>
        <dbReference type="ARBA" id="ARBA00004613"/>
    </source>
</evidence>
<dbReference type="EMBL" id="CP026604">
    <property type="protein sequence ID" value="AWB65918.1"/>
    <property type="molecule type" value="Genomic_DNA"/>
</dbReference>
<dbReference type="SUPFAM" id="SSF69318">
    <property type="entry name" value="Integrin alpha N-terminal domain"/>
    <property type="match status" value="1"/>
</dbReference>
<keyword evidence="7" id="KW-1185">Reference proteome</keyword>
<comment type="subcellular location">
    <subcellularLocation>
        <location evidence="1">Secreted</location>
    </subcellularLocation>
</comment>
<dbReference type="InterPro" id="IPR028994">
    <property type="entry name" value="Integrin_alpha_N"/>
</dbReference>
<dbReference type="KEGG" id="cate:C2869_05430"/>
<evidence type="ECO:0000256" key="2">
    <source>
        <dbReference type="ARBA" id="ARBA00022525"/>
    </source>
</evidence>
<keyword evidence="4" id="KW-0843">Virulence</keyword>
<keyword evidence="3" id="KW-0732">Signal</keyword>
<dbReference type="PANTHER" id="PTHR32305">
    <property type="match status" value="1"/>
</dbReference>
<dbReference type="Pfam" id="PF03534">
    <property type="entry name" value="SpvB"/>
    <property type="match status" value="1"/>
</dbReference>
<gene>
    <name evidence="6" type="ORF">C2869_05430</name>
</gene>
<name>A0A2S0VNY3_9ALTE</name>
<feature type="domain" description="Insecticide toxin TcdB middle/N-terminal" evidence="5">
    <location>
        <begin position="937"/>
        <end position="1070"/>
    </location>
</feature>
<evidence type="ECO:0000256" key="4">
    <source>
        <dbReference type="ARBA" id="ARBA00023026"/>
    </source>
</evidence>
<dbReference type="InterPro" id="IPR022045">
    <property type="entry name" value="TcdB_toxin_mid/N"/>
</dbReference>
<organism evidence="6 7">
    <name type="scientific">Saccharobesus litoralis</name>
    <dbReference type="NCBI Taxonomy" id="2172099"/>
    <lineage>
        <taxon>Bacteria</taxon>
        <taxon>Pseudomonadati</taxon>
        <taxon>Pseudomonadota</taxon>
        <taxon>Gammaproteobacteria</taxon>
        <taxon>Alteromonadales</taxon>
        <taxon>Alteromonadaceae</taxon>
        <taxon>Saccharobesus</taxon>
    </lineage>
</organism>
<dbReference type="Pfam" id="PF13517">
    <property type="entry name" value="FG-GAP_3"/>
    <property type="match status" value="2"/>
</dbReference>